<evidence type="ECO:0000313" key="3">
    <source>
        <dbReference type="Proteomes" id="UP001156836"/>
    </source>
</evidence>
<dbReference type="EMBL" id="BSOZ01000067">
    <property type="protein sequence ID" value="GLS05825.1"/>
    <property type="molecule type" value="Genomic_DNA"/>
</dbReference>
<dbReference type="Gene3D" id="3.40.710.10">
    <property type="entry name" value="DD-peptidase/beta-lactamase superfamily"/>
    <property type="match status" value="1"/>
</dbReference>
<dbReference type="InterPro" id="IPR012338">
    <property type="entry name" value="Beta-lactam/transpept-like"/>
</dbReference>
<keyword evidence="3" id="KW-1185">Reference proteome</keyword>
<comment type="caution">
    <text evidence="2">The sequence shown here is derived from an EMBL/GenBank/DDBJ whole genome shotgun (WGS) entry which is preliminary data.</text>
</comment>
<name>A0ABQ6BXE4_9NEIS</name>
<accession>A0ABQ6BXE4</accession>
<protein>
    <recommendedName>
        <fullName evidence="1">Penicillin-binding protein transpeptidase domain-containing protein</fullName>
    </recommendedName>
</protein>
<evidence type="ECO:0000259" key="1">
    <source>
        <dbReference type="Pfam" id="PF00905"/>
    </source>
</evidence>
<dbReference type="SUPFAM" id="SSF56601">
    <property type="entry name" value="beta-lactamase/transpeptidase-like"/>
    <property type="match status" value="1"/>
</dbReference>
<dbReference type="InterPro" id="IPR001460">
    <property type="entry name" value="PCN-bd_Tpept"/>
</dbReference>
<sequence length="84" mass="9043">MPVSQRSQALERDIVRQEDGDGYALGKTGWYDPPQGTGVGWWVGWVEKGGGVYAFALNIDLSDEAAAAKRIPLARAALQQLGVL</sequence>
<dbReference type="Proteomes" id="UP001156836">
    <property type="component" value="Unassembled WGS sequence"/>
</dbReference>
<reference evidence="3" key="1">
    <citation type="journal article" date="2019" name="Int. J. Syst. Evol. Microbiol.">
        <title>The Global Catalogue of Microorganisms (GCM) 10K type strain sequencing project: providing services to taxonomists for standard genome sequencing and annotation.</title>
        <authorList>
            <consortium name="The Broad Institute Genomics Platform"/>
            <consortium name="The Broad Institute Genome Sequencing Center for Infectious Disease"/>
            <person name="Wu L."/>
            <person name="Ma J."/>
        </authorList>
    </citation>
    <scope>NUCLEOTIDE SEQUENCE [LARGE SCALE GENOMIC DNA]</scope>
    <source>
        <strain evidence="3">NBRC 104970</strain>
    </source>
</reference>
<gene>
    <name evidence="2" type="ORF">GCM10007860_29830</name>
</gene>
<organism evidence="2 3">
    <name type="scientific">Chitiniphilus shinanonensis</name>
    <dbReference type="NCBI Taxonomy" id="553088"/>
    <lineage>
        <taxon>Bacteria</taxon>
        <taxon>Pseudomonadati</taxon>
        <taxon>Pseudomonadota</taxon>
        <taxon>Betaproteobacteria</taxon>
        <taxon>Neisseriales</taxon>
        <taxon>Chitinibacteraceae</taxon>
        <taxon>Chitiniphilus</taxon>
    </lineage>
</organism>
<evidence type="ECO:0000313" key="2">
    <source>
        <dbReference type="EMBL" id="GLS05825.1"/>
    </source>
</evidence>
<dbReference type="Pfam" id="PF00905">
    <property type="entry name" value="Transpeptidase"/>
    <property type="match status" value="1"/>
</dbReference>
<proteinExistence type="predicted"/>
<feature type="domain" description="Penicillin-binding protein transpeptidase" evidence="1">
    <location>
        <begin position="16"/>
        <end position="77"/>
    </location>
</feature>